<proteinExistence type="predicted"/>
<evidence type="ECO:0000256" key="6">
    <source>
        <dbReference type="PROSITE-ProRule" id="PRU01373"/>
    </source>
</evidence>
<dbReference type="Proteomes" id="UP000005753">
    <property type="component" value="Chromosome"/>
</dbReference>
<dbReference type="GO" id="GO:0008360">
    <property type="term" value="P:regulation of cell shape"/>
    <property type="evidence" value="ECO:0007669"/>
    <property type="project" value="UniProtKB-UniRule"/>
</dbReference>
<dbReference type="Gene3D" id="2.40.440.10">
    <property type="entry name" value="L,D-transpeptidase catalytic domain-like"/>
    <property type="match status" value="1"/>
</dbReference>
<dbReference type="Gene3D" id="3.10.20.800">
    <property type="match status" value="1"/>
</dbReference>
<dbReference type="GO" id="GO:0018104">
    <property type="term" value="P:peptidoglycan-protein cross-linking"/>
    <property type="evidence" value="ECO:0007669"/>
    <property type="project" value="TreeGrafter"/>
</dbReference>
<dbReference type="SUPFAM" id="SSF143985">
    <property type="entry name" value="L,D-transpeptidase pre-catalytic domain-like"/>
    <property type="match status" value="1"/>
</dbReference>
<organism evidence="8 9">
    <name type="scientific">Eubacterium cellulosolvens (strain ATCC 43171 / JCM 9499 / 6)</name>
    <name type="common">Cillobacterium cellulosolvens</name>
    <dbReference type="NCBI Taxonomy" id="633697"/>
    <lineage>
        <taxon>Bacteria</taxon>
        <taxon>Bacillati</taxon>
        <taxon>Bacillota</taxon>
        <taxon>Clostridia</taxon>
        <taxon>Eubacteriales</taxon>
        <taxon>Eubacteriaceae</taxon>
        <taxon>Eubacterium</taxon>
    </lineage>
</organism>
<dbReference type="GO" id="GO:0071972">
    <property type="term" value="F:peptidoglycan L,D-transpeptidase activity"/>
    <property type="evidence" value="ECO:0007669"/>
    <property type="project" value="TreeGrafter"/>
</dbReference>
<evidence type="ECO:0000259" key="7">
    <source>
        <dbReference type="PROSITE" id="PS52029"/>
    </source>
</evidence>
<dbReference type="PROSITE" id="PS52029">
    <property type="entry name" value="LD_TPASE"/>
    <property type="match status" value="1"/>
</dbReference>
<dbReference type="HOGENOM" id="CLU_022707_2_1_9"/>
<evidence type="ECO:0000256" key="4">
    <source>
        <dbReference type="ARBA" id="ARBA00022984"/>
    </source>
</evidence>
<evidence type="ECO:0000313" key="8">
    <source>
        <dbReference type="EMBL" id="EIM57592.1"/>
    </source>
</evidence>
<evidence type="ECO:0000256" key="3">
    <source>
        <dbReference type="ARBA" id="ARBA00022960"/>
    </source>
</evidence>
<dbReference type="InterPro" id="IPR050979">
    <property type="entry name" value="LD-transpeptidase"/>
</dbReference>
<evidence type="ECO:0000256" key="5">
    <source>
        <dbReference type="ARBA" id="ARBA00023316"/>
    </source>
</evidence>
<dbReference type="GO" id="GO:0071555">
    <property type="term" value="P:cell wall organization"/>
    <property type="evidence" value="ECO:0007669"/>
    <property type="project" value="UniProtKB-UniRule"/>
</dbReference>
<gene>
    <name evidence="8" type="ORF">EubceDRAFT1_1815</name>
</gene>
<keyword evidence="4 6" id="KW-0573">Peptidoglycan synthesis</keyword>
<reference evidence="8 9" key="1">
    <citation type="submission" date="2010-08" db="EMBL/GenBank/DDBJ databases">
        <authorList>
            <consortium name="US DOE Joint Genome Institute (JGI-PGF)"/>
            <person name="Lucas S."/>
            <person name="Copeland A."/>
            <person name="Lapidus A."/>
            <person name="Cheng J.-F."/>
            <person name="Bruce D."/>
            <person name="Goodwin L."/>
            <person name="Pitluck S."/>
            <person name="Land M.L."/>
            <person name="Hauser L."/>
            <person name="Chang Y.-J."/>
            <person name="Anderson I.J."/>
            <person name="Johnson E."/>
            <person name="Mulhopadhyay B."/>
            <person name="Kyrpides N."/>
            <person name="Woyke T.J."/>
        </authorList>
    </citation>
    <scope>NUCLEOTIDE SEQUENCE [LARGE SCALE GENOMIC DNA]</scope>
    <source>
        <strain evidence="8 9">6</strain>
    </source>
</reference>
<dbReference type="InterPro" id="IPR038063">
    <property type="entry name" value="Transpep_catalytic_dom"/>
</dbReference>
<keyword evidence="9" id="KW-1185">Reference proteome</keyword>
<feature type="active site" description="Proton donor/acceptor" evidence="6">
    <location>
        <position position="429"/>
    </location>
</feature>
<dbReference type="InterPro" id="IPR022029">
    <property type="entry name" value="YoaR-like_PG-bd"/>
</dbReference>
<dbReference type="EMBL" id="CM001487">
    <property type="protein sequence ID" value="EIM57592.1"/>
    <property type="molecule type" value="Genomic_DNA"/>
</dbReference>
<comment type="pathway">
    <text evidence="1 6">Cell wall biogenesis; peptidoglycan biosynthesis.</text>
</comment>
<feature type="active site" description="Nucleophile" evidence="6">
    <location>
        <position position="451"/>
    </location>
</feature>
<dbReference type="InterPro" id="IPR005490">
    <property type="entry name" value="LD_TPept_cat_dom"/>
</dbReference>
<dbReference type="GO" id="GO:0005576">
    <property type="term" value="C:extracellular region"/>
    <property type="evidence" value="ECO:0007669"/>
    <property type="project" value="TreeGrafter"/>
</dbReference>
<accession>I5AUW9</accession>
<evidence type="ECO:0000256" key="2">
    <source>
        <dbReference type="ARBA" id="ARBA00022679"/>
    </source>
</evidence>
<dbReference type="UniPathway" id="UPA00219"/>
<sequence length="477" mass="53834">MKKHLALKIGIGTLIALLLGSGGVFAYFAHYYSSVFFHGTSINGMDVSGMTVDEVEKIIAESVDSYTLTVKFRGDGKEEITDKAIGYRYQPDGTVQMLKEKQNSLNWLDGYLHKTTQKVNVKMTYSVEALIDVVSAMPELQDDKMEDPKDAFMEFKDTKFRIVPEIQGTKITGKDRVLAAIEEAVKAEEKELDLEKEIPDLYAKPKKLSDDKAMNEEMKQLNELVSACVTYDLPGGEKKTLDGTTLKDWLTKDKEGKYKLDETEWTKHLTDYVAEMAASVDTYDRDREFEATGIGKVKVHNMTYGYLIDQAGEIEQLRKDIKSGETVERKPVYSNWQTSDENNGYGDTYVEIDCTRQHLWLYENGKVAVETDIVSGAMSGDTITPTGVYMFVTKESPSLLVGRDSNNKVMYRQPVKYFMPFIGMGIGIHDATWQAAFGGTRYRDGFGSHGCINVPLDKAEQLYNKINFEMPVIVYYS</sequence>
<reference evidence="8 9" key="2">
    <citation type="submission" date="2012-02" db="EMBL/GenBank/DDBJ databases">
        <title>Improved High-Quality Draft sequence of Eubacterium cellulosolvens 6.</title>
        <authorList>
            <consortium name="US DOE Joint Genome Institute"/>
            <person name="Lucas S."/>
            <person name="Han J."/>
            <person name="Lapidus A."/>
            <person name="Cheng J.-F."/>
            <person name="Goodwin L."/>
            <person name="Pitluck S."/>
            <person name="Peters L."/>
            <person name="Mikhailova N."/>
            <person name="Gu W."/>
            <person name="Detter J.C."/>
            <person name="Han C."/>
            <person name="Tapia R."/>
            <person name="Land M."/>
            <person name="Hauser L."/>
            <person name="Kyrpides N."/>
            <person name="Ivanova N."/>
            <person name="Pagani I."/>
            <person name="Johnson E."/>
            <person name="Mukhopadhyay B."/>
            <person name="Anderson I."/>
            <person name="Woyke T."/>
        </authorList>
    </citation>
    <scope>NUCLEOTIDE SEQUENCE [LARGE SCALE GENOMIC DNA]</scope>
    <source>
        <strain evidence="8 9">6</strain>
    </source>
</reference>
<dbReference type="InterPro" id="IPR038054">
    <property type="entry name" value="LD_TPept-like_central_sf"/>
</dbReference>
<dbReference type="AlphaFoldDB" id="I5AUW9"/>
<keyword evidence="2" id="KW-0808">Transferase</keyword>
<dbReference type="PANTHER" id="PTHR30582:SF33">
    <property type="entry name" value="EXPORTED PROTEIN"/>
    <property type="match status" value="1"/>
</dbReference>
<evidence type="ECO:0000313" key="9">
    <source>
        <dbReference type="Proteomes" id="UP000005753"/>
    </source>
</evidence>
<dbReference type="eggNOG" id="COG1376">
    <property type="taxonomic scope" value="Bacteria"/>
</dbReference>
<evidence type="ECO:0000256" key="1">
    <source>
        <dbReference type="ARBA" id="ARBA00004752"/>
    </source>
</evidence>
<dbReference type="CDD" id="cd16913">
    <property type="entry name" value="YkuD_like"/>
    <property type="match status" value="1"/>
</dbReference>
<protein>
    <recommendedName>
        <fullName evidence="7">L,D-TPase catalytic domain-containing protein</fullName>
    </recommendedName>
</protein>
<dbReference type="GO" id="GO:0016740">
    <property type="term" value="F:transferase activity"/>
    <property type="evidence" value="ECO:0007669"/>
    <property type="project" value="UniProtKB-KW"/>
</dbReference>
<dbReference type="Pfam" id="PF12229">
    <property type="entry name" value="PG_binding_4"/>
    <property type="match status" value="2"/>
</dbReference>
<feature type="domain" description="L,D-TPase catalytic" evidence="7">
    <location>
        <begin position="348"/>
        <end position="475"/>
    </location>
</feature>
<name>I5AUW9_EUBC6</name>
<keyword evidence="5 6" id="KW-0961">Cell wall biogenesis/degradation</keyword>
<dbReference type="Pfam" id="PF03734">
    <property type="entry name" value="YkuD"/>
    <property type="match status" value="1"/>
</dbReference>
<dbReference type="PANTHER" id="PTHR30582">
    <property type="entry name" value="L,D-TRANSPEPTIDASE"/>
    <property type="match status" value="1"/>
</dbReference>
<dbReference type="SUPFAM" id="SSF141523">
    <property type="entry name" value="L,D-transpeptidase catalytic domain-like"/>
    <property type="match status" value="1"/>
</dbReference>
<keyword evidence="3 6" id="KW-0133">Cell shape</keyword>